<proteinExistence type="inferred from homology"/>
<dbReference type="SUPFAM" id="SSF75304">
    <property type="entry name" value="Amidase signature (AS) enzymes"/>
    <property type="match status" value="1"/>
</dbReference>
<feature type="domain" description="Amidase" evidence="2">
    <location>
        <begin position="159"/>
        <end position="561"/>
    </location>
</feature>
<dbReference type="EMBL" id="LAYC01000001">
    <property type="protein sequence ID" value="KYK61287.1"/>
    <property type="molecule type" value="Genomic_DNA"/>
</dbReference>
<reference evidence="3 4" key="1">
    <citation type="journal article" date="2016" name="Sci. Rep.">
        <title>Insights into Adaptations to a Near-Obligate Nematode Endoparasitic Lifestyle from the Finished Genome of Drechmeria coniospora.</title>
        <authorList>
            <person name="Zhang L."/>
            <person name="Zhou Z."/>
            <person name="Guo Q."/>
            <person name="Fokkens L."/>
            <person name="Miskei M."/>
            <person name="Pocsi I."/>
            <person name="Zhang W."/>
            <person name="Chen M."/>
            <person name="Wang L."/>
            <person name="Sun Y."/>
            <person name="Donzelli B.G."/>
            <person name="Gibson D.M."/>
            <person name="Nelson D.R."/>
            <person name="Luo J.G."/>
            <person name="Rep M."/>
            <person name="Liu H."/>
            <person name="Yang S."/>
            <person name="Wang J."/>
            <person name="Krasnoff S.B."/>
            <person name="Xu Y."/>
            <person name="Molnar I."/>
            <person name="Lin M."/>
        </authorList>
    </citation>
    <scope>NUCLEOTIDE SEQUENCE [LARGE SCALE GENOMIC DNA]</scope>
    <source>
        <strain evidence="3 4">ARSEF 6962</strain>
    </source>
</reference>
<dbReference type="AlphaFoldDB" id="A0A151GVZ4"/>
<dbReference type="InterPro" id="IPR023631">
    <property type="entry name" value="Amidase_dom"/>
</dbReference>
<sequence length="599" mass="65143">MASPSGFAHYPEPIEGPDVPYAPIPNHNPVLRGLPLVAASQLVSWSGTLQRFFWKNAGFGSIKDMAVLDDVTYTFQPVVTPLGATGPMLAFGPELLESKHADAKGRYYTASDYHEMYKSGRVTPLQVAEVLLPLTKANKEKPGKYEDAWADSHGKDHLALKAARASTERYAAGKHLGVLDGVPVGVKDDVDVEGYVNHFGLQYNPSIPWFKEQEESAWPVKTLQDAGAVVIGKLRMHEMGSDTNGLNVYQGTPTNHLNNAYYPGGSSSGPASAVSAGLIPITVGTDAGGSIRIPANFNGIYGLKTSQHRTIAMNSTMCVTGPIAATVADLTIAYRVMSQPDPDCPTQSLFALSIPPAPSANKVMGVFRDWWKQADPKVAEACNRAVDWFAEKRGYDVVDISIPYLPEAQLAHGSVCVVELTESARRRTPNPANWLSLVGPANKVLLSVGKQTPAVDFLKYNSLRTLLMQHLAYLFQKYPGLLIMTPTTPLIGWPRTPGDESYGLSDANTTFRNMMYIFLSNMTGTPSLSAPVGYVDPLQGEGKLCVSLMATAEWGAEEQLLSWAGETEEYLHTVYPDGRRRPDSWLDVPALATQEKKDK</sequence>
<comment type="similarity">
    <text evidence="1">Belongs to the amidase family.</text>
</comment>
<keyword evidence="4" id="KW-1185">Reference proteome</keyword>
<organism evidence="3 4">
    <name type="scientific">Drechmeria coniospora</name>
    <name type="common">Nematophagous fungus</name>
    <name type="synonym">Meria coniospora</name>
    <dbReference type="NCBI Taxonomy" id="98403"/>
    <lineage>
        <taxon>Eukaryota</taxon>
        <taxon>Fungi</taxon>
        <taxon>Dikarya</taxon>
        <taxon>Ascomycota</taxon>
        <taxon>Pezizomycotina</taxon>
        <taxon>Sordariomycetes</taxon>
        <taxon>Hypocreomycetidae</taxon>
        <taxon>Hypocreales</taxon>
        <taxon>Ophiocordycipitaceae</taxon>
        <taxon>Drechmeria</taxon>
    </lineage>
</organism>
<evidence type="ECO:0000313" key="4">
    <source>
        <dbReference type="Proteomes" id="UP000076580"/>
    </source>
</evidence>
<evidence type="ECO:0000256" key="1">
    <source>
        <dbReference type="ARBA" id="ARBA00009199"/>
    </source>
</evidence>
<dbReference type="PANTHER" id="PTHR11895">
    <property type="entry name" value="TRANSAMIDASE"/>
    <property type="match status" value="1"/>
</dbReference>
<dbReference type="GeneID" id="63715072"/>
<gene>
    <name evidence="3" type="ORF">DCS_02429</name>
</gene>
<accession>A0A151GVZ4</accession>
<dbReference type="InParanoid" id="A0A151GVZ4"/>
<dbReference type="PANTHER" id="PTHR11895:SF67">
    <property type="entry name" value="AMIDASE DOMAIN-CONTAINING PROTEIN"/>
    <property type="match status" value="1"/>
</dbReference>
<protein>
    <submittedName>
        <fullName evidence="3">Amidase</fullName>
    </submittedName>
</protein>
<dbReference type="InterPro" id="IPR000120">
    <property type="entry name" value="Amidase"/>
</dbReference>
<dbReference type="InterPro" id="IPR020556">
    <property type="entry name" value="Amidase_CS"/>
</dbReference>
<name>A0A151GVZ4_DRECN</name>
<dbReference type="Proteomes" id="UP000076580">
    <property type="component" value="Chromosome 01"/>
</dbReference>
<dbReference type="STRING" id="98403.A0A151GVZ4"/>
<dbReference type="Pfam" id="PF01425">
    <property type="entry name" value="Amidase"/>
    <property type="match status" value="1"/>
</dbReference>
<dbReference type="GO" id="GO:0003824">
    <property type="term" value="F:catalytic activity"/>
    <property type="evidence" value="ECO:0007669"/>
    <property type="project" value="InterPro"/>
</dbReference>
<comment type="caution">
    <text evidence="3">The sequence shown here is derived from an EMBL/GenBank/DDBJ whole genome shotgun (WGS) entry which is preliminary data.</text>
</comment>
<evidence type="ECO:0000313" key="3">
    <source>
        <dbReference type="EMBL" id="KYK61287.1"/>
    </source>
</evidence>
<dbReference type="Gene3D" id="3.90.1300.10">
    <property type="entry name" value="Amidase signature (AS) domain"/>
    <property type="match status" value="1"/>
</dbReference>
<dbReference type="PROSITE" id="PS00571">
    <property type="entry name" value="AMIDASES"/>
    <property type="match status" value="1"/>
</dbReference>
<dbReference type="RefSeq" id="XP_040660639.1">
    <property type="nucleotide sequence ID" value="XM_040799756.1"/>
</dbReference>
<evidence type="ECO:0000259" key="2">
    <source>
        <dbReference type="Pfam" id="PF01425"/>
    </source>
</evidence>
<dbReference type="InterPro" id="IPR036928">
    <property type="entry name" value="AS_sf"/>
</dbReference>